<dbReference type="InterPro" id="IPR002492">
    <property type="entry name" value="Transposase_Tc1-like"/>
</dbReference>
<gene>
    <name evidence="3" type="primary">LOC115230198</name>
</gene>
<evidence type="ECO:0000313" key="3">
    <source>
        <dbReference type="RefSeq" id="XP_029656265.1"/>
    </source>
</evidence>
<proteinExistence type="predicted"/>
<evidence type="ECO:0000313" key="2">
    <source>
        <dbReference type="Proteomes" id="UP000515154"/>
    </source>
</evidence>
<name>A0A6P7U1Y5_9MOLL</name>
<dbReference type="InterPro" id="IPR036388">
    <property type="entry name" value="WH-like_DNA-bd_sf"/>
</dbReference>
<feature type="domain" description="Transposase Tc1-like" evidence="1">
    <location>
        <begin position="73"/>
        <end position="141"/>
    </location>
</feature>
<dbReference type="Pfam" id="PF01498">
    <property type="entry name" value="HTH_Tnp_Tc3_2"/>
    <property type="match status" value="1"/>
</dbReference>
<dbReference type="SUPFAM" id="SSF46689">
    <property type="entry name" value="Homeodomain-like"/>
    <property type="match status" value="1"/>
</dbReference>
<accession>A0A6P7U1Y5</accession>
<dbReference type="Gene3D" id="1.10.10.10">
    <property type="entry name" value="Winged helix-like DNA-binding domain superfamily/Winged helix DNA-binding domain"/>
    <property type="match status" value="1"/>
</dbReference>
<dbReference type="InterPro" id="IPR009057">
    <property type="entry name" value="Homeodomain-like_sf"/>
</dbReference>
<dbReference type="RefSeq" id="XP_029656265.1">
    <property type="nucleotide sequence ID" value="XM_029800405.1"/>
</dbReference>
<keyword evidence="2" id="KW-1185">Reference proteome</keyword>
<dbReference type="GO" id="GO:0015074">
    <property type="term" value="P:DNA integration"/>
    <property type="evidence" value="ECO:0007669"/>
    <property type="project" value="InterPro"/>
</dbReference>
<dbReference type="KEGG" id="osn:115230198"/>
<sequence length="194" mass="22219">MKRKSKIHLSDFTKGVIIGHYSSGKTIEEISKILKILRSTVGFVTRKFSKESTTTRKIGSKRLPKFSSDQKNTIQLISRDEPSISAASLSEITKTQFNVEVFSRTIGRILNSFVLHARVAKLKPLLTSKNIESRWLIAKKFLAISDEEWKKVMFFNESCFEVYISKIRIYNSKKTVLSMKSPISYLLLSMVEES</sequence>
<organism evidence="2 3">
    <name type="scientific">Octopus sinensis</name>
    <name type="common">East Asian common octopus</name>
    <dbReference type="NCBI Taxonomy" id="2607531"/>
    <lineage>
        <taxon>Eukaryota</taxon>
        <taxon>Metazoa</taxon>
        <taxon>Spiralia</taxon>
        <taxon>Lophotrochozoa</taxon>
        <taxon>Mollusca</taxon>
        <taxon>Cephalopoda</taxon>
        <taxon>Coleoidea</taxon>
        <taxon>Octopodiformes</taxon>
        <taxon>Octopoda</taxon>
        <taxon>Incirrata</taxon>
        <taxon>Octopodidae</taxon>
        <taxon>Octopus</taxon>
    </lineage>
</organism>
<dbReference type="GO" id="GO:0003677">
    <property type="term" value="F:DNA binding"/>
    <property type="evidence" value="ECO:0007669"/>
    <property type="project" value="InterPro"/>
</dbReference>
<dbReference type="Proteomes" id="UP000515154">
    <property type="component" value="Unplaced"/>
</dbReference>
<protein>
    <submittedName>
        <fullName evidence="3">Uncharacterized protein LOC115230198</fullName>
    </submittedName>
</protein>
<dbReference type="AlphaFoldDB" id="A0A6P7U1Y5"/>
<evidence type="ECO:0000259" key="1">
    <source>
        <dbReference type="Pfam" id="PF01498"/>
    </source>
</evidence>
<reference evidence="3" key="1">
    <citation type="submission" date="2025-08" db="UniProtKB">
        <authorList>
            <consortium name="RefSeq"/>
        </authorList>
    </citation>
    <scope>IDENTIFICATION</scope>
</reference>
<dbReference type="GO" id="GO:0006313">
    <property type="term" value="P:DNA transposition"/>
    <property type="evidence" value="ECO:0007669"/>
    <property type="project" value="InterPro"/>
</dbReference>